<dbReference type="RefSeq" id="WP_323274248.1">
    <property type="nucleotide sequence ID" value="NZ_JAYGHT010000191.1"/>
</dbReference>
<dbReference type="EMBL" id="JAYGHT010000191">
    <property type="protein sequence ID" value="MEA5522599.1"/>
    <property type="molecule type" value="Genomic_DNA"/>
</dbReference>
<dbReference type="InterPro" id="IPR051171">
    <property type="entry name" value="CaCA"/>
</dbReference>
<feature type="domain" description="Calx-beta" evidence="6">
    <location>
        <begin position="442"/>
        <end position="545"/>
    </location>
</feature>
<feature type="compositionally biased region" description="Polar residues" evidence="5">
    <location>
        <begin position="266"/>
        <end position="277"/>
    </location>
</feature>
<dbReference type="Proteomes" id="UP001301728">
    <property type="component" value="Unassembled WGS sequence"/>
</dbReference>
<evidence type="ECO:0000313" key="8">
    <source>
        <dbReference type="Proteomes" id="UP001301728"/>
    </source>
</evidence>
<keyword evidence="4" id="KW-0406">Ion transport</keyword>
<proteinExistence type="predicted"/>
<evidence type="ECO:0000259" key="6">
    <source>
        <dbReference type="SMART" id="SM00237"/>
    </source>
</evidence>
<dbReference type="PRINTS" id="PR00313">
    <property type="entry name" value="CABNDNGRPT"/>
</dbReference>
<evidence type="ECO:0000256" key="4">
    <source>
        <dbReference type="ARBA" id="ARBA00023065"/>
    </source>
</evidence>
<dbReference type="PANTHER" id="PTHR11878:SF65">
    <property type="entry name" value="NA_CA-EXCHANGE PROTEIN, ISOFORM G"/>
    <property type="match status" value="1"/>
</dbReference>
<name>A0ABU5U611_9CYAN</name>
<sequence length="979" mass="102018">MILSNDHLDAVVINSLDTSFANDLQTFNTVTIPSSNESDLILSINSLVPSQGSDSILGTEANDIIFSLAGDDTVFGLGGDDILGGNEGNDFLVGNQGNDTLYAGKGDDTLTGGQNNDILFGDIGNDILFGDRGSDEVLGNNGNDILYGGKESDLVAGGAGNDLLFGDLGNDTLFGDRGSDTITGGEGNDTFYMGEGTGGFSITEADIINDFNSEQDSIGLLNLLSFDDLNIYQGTDEFSSDTIIQNKNTNEFLAILKNVNSNTLNSDDFISPDSDNQPTPTPSPIPEPVPEPTPEPVPSPIPEPTPTPEPVPEPTPSPIPEPTPTPEPTPQPTPTPTPIAGTLGFSLANIDVNENATTATITVNRTGGSDGTVTVDYATENNTALAGIDYTATSGTLTFADAELSKTFTVPILDDTLVEGNELFNLTLTNATGGASLGTAISTVNIVDNDVLMAGTINFSSPIFSVNENGTPITAITVTRTEGSQGAVSVNLTQTNGTATSPSDYTNAPITVNFADGDSTAKTVIIPIINDTTFEPIESLNLVLEAPTGGVILGTQNTATLQIVDNDPSNNLQLSSATYLGTANNDVASAVEISPTDQAIIIAGNFNGAGEIRRLTDGNTAPLSTTALGGVVNDMDVDRDSGEIVTVGSFGIKVYNQNAGTVLWSQTGTFDRVAVANDGTIATLTNSNDTVTLWSSTGTQLATTTLTGTDIRPADIAINPTTKQVYLTGFNQVSADLQTPFIRAFDTNLTQIWNTWDYSAAQVTGQNLGADTRGERITFGQNGGLYFLGKTDGGNNVYQRDGEDISQALATKVDVDKYNNFSGAGSGSFTFHAKINPTNGSIERGQFILTNNGTKPNSFTPNSITADEVGNVYIGGSSAFQLPNRDTQQINGETVGNYTLGEIAVLGLTPDYTVRKFWTPLTQTGDTDGSSGSINGFAVGNGTAAIFATITKPAVATTPGAINPNPLGGNDTYLALWNI</sequence>
<dbReference type="InterPro" id="IPR003644">
    <property type="entry name" value="Calx_beta"/>
</dbReference>
<keyword evidence="3" id="KW-0106">Calcium</keyword>
<dbReference type="SUPFAM" id="SSF51120">
    <property type="entry name" value="beta-Roll"/>
    <property type="match status" value="2"/>
</dbReference>
<feature type="compositionally biased region" description="Pro residues" evidence="5">
    <location>
        <begin position="279"/>
        <end position="337"/>
    </location>
</feature>
<feature type="region of interest" description="Disordered" evidence="5">
    <location>
        <begin position="266"/>
        <end position="343"/>
    </location>
</feature>
<dbReference type="Gene3D" id="2.150.10.10">
    <property type="entry name" value="Serralysin-like metalloprotease, C-terminal"/>
    <property type="match status" value="2"/>
</dbReference>
<reference evidence="7 8" key="1">
    <citation type="submission" date="2023-12" db="EMBL/GenBank/DDBJ databases">
        <title>Baltic Sea Cyanobacteria.</title>
        <authorList>
            <person name="Delbaje E."/>
            <person name="Fewer D.P."/>
            <person name="Shishido T.K."/>
        </authorList>
    </citation>
    <scope>NUCLEOTIDE SEQUENCE [LARGE SCALE GENOMIC DNA]</scope>
    <source>
        <strain evidence="7 8">CCNP 1315</strain>
    </source>
</reference>
<dbReference type="InterPro" id="IPR038081">
    <property type="entry name" value="CalX-like_sf"/>
</dbReference>
<dbReference type="InterPro" id="IPR011049">
    <property type="entry name" value="Serralysin-like_metalloprot_C"/>
</dbReference>
<dbReference type="Gene3D" id="2.60.40.2030">
    <property type="match status" value="2"/>
</dbReference>
<dbReference type="PROSITE" id="PS00330">
    <property type="entry name" value="HEMOLYSIN_CALCIUM"/>
    <property type="match status" value="2"/>
</dbReference>
<dbReference type="SMART" id="SM00237">
    <property type="entry name" value="Calx_beta"/>
    <property type="match status" value="2"/>
</dbReference>
<dbReference type="PANTHER" id="PTHR11878">
    <property type="entry name" value="SODIUM/CALCIUM EXCHANGER"/>
    <property type="match status" value="1"/>
</dbReference>
<evidence type="ECO:0000256" key="3">
    <source>
        <dbReference type="ARBA" id="ARBA00022837"/>
    </source>
</evidence>
<keyword evidence="1" id="KW-0732">Signal</keyword>
<dbReference type="SUPFAM" id="SSF141072">
    <property type="entry name" value="CalX-like"/>
    <property type="match status" value="2"/>
</dbReference>
<keyword evidence="4" id="KW-0813">Transport</keyword>
<gene>
    <name evidence="7" type="ORF">VB854_27080</name>
</gene>
<dbReference type="InterPro" id="IPR001343">
    <property type="entry name" value="Hemolysn_Ca-bd"/>
</dbReference>
<evidence type="ECO:0000256" key="2">
    <source>
        <dbReference type="ARBA" id="ARBA00022737"/>
    </source>
</evidence>
<accession>A0ABU5U611</accession>
<dbReference type="Pfam" id="PF06739">
    <property type="entry name" value="SBBP"/>
    <property type="match status" value="1"/>
</dbReference>
<keyword evidence="2" id="KW-0677">Repeat</keyword>
<protein>
    <submittedName>
        <fullName evidence="7">Calx-beta domain-containing protein</fullName>
    </submittedName>
</protein>
<keyword evidence="8" id="KW-1185">Reference proteome</keyword>
<organism evidence="7 8">
    <name type="scientific">Limnoraphis robusta CCNP1315</name>
    <dbReference type="NCBI Taxonomy" id="3110306"/>
    <lineage>
        <taxon>Bacteria</taxon>
        <taxon>Bacillati</taxon>
        <taxon>Cyanobacteriota</taxon>
        <taxon>Cyanophyceae</taxon>
        <taxon>Oscillatoriophycideae</taxon>
        <taxon>Oscillatoriales</taxon>
        <taxon>Sirenicapillariaceae</taxon>
        <taxon>Limnoraphis</taxon>
    </lineage>
</organism>
<dbReference type="Pfam" id="PF00353">
    <property type="entry name" value="HemolysinCabind"/>
    <property type="match status" value="3"/>
</dbReference>
<dbReference type="SUPFAM" id="SSF101898">
    <property type="entry name" value="NHL repeat"/>
    <property type="match status" value="1"/>
</dbReference>
<dbReference type="InterPro" id="IPR018511">
    <property type="entry name" value="Hemolysin-typ_Ca-bd_CS"/>
</dbReference>
<dbReference type="Pfam" id="PF03160">
    <property type="entry name" value="Calx-beta"/>
    <property type="match status" value="2"/>
</dbReference>
<evidence type="ECO:0000256" key="5">
    <source>
        <dbReference type="SAM" id="MobiDB-lite"/>
    </source>
</evidence>
<evidence type="ECO:0000313" key="7">
    <source>
        <dbReference type="EMBL" id="MEA5522599.1"/>
    </source>
</evidence>
<feature type="domain" description="Calx-beta" evidence="6">
    <location>
        <begin position="331"/>
        <end position="429"/>
    </location>
</feature>
<comment type="caution">
    <text evidence="7">The sequence shown here is derived from an EMBL/GenBank/DDBJ whole genome shotgun (WGS) entry which is preliminary data.</text>
</comment>
<evidence type="ECO:0000256" key="1">
    <source>
        <dbReference type="ARBA" id="ARBA00022729"/>
    </source>
</evidence>
<dbReference type="InterPro" id="IPR010620">
    <property type="entry name" value="SBBP_repeat"/>
</dbReference>